<gene>
    <name evidence="1" type="ORF">VLY81_03135</name>
</gene>
<sequence>MGGLSEGPLARLLDAMASGRDDSAADLAGRLRVDPEQLRLMLRELAALGLVTPAPLGQACPAPSAGEPACRGCPVAATCPLAAQGASWSPATGLSWRLTPRGWALVRRSRPSPLSAPA</sequence>
<accession>A0ABZ1BSJ5</accession>
<name>A0ABZ1BSJ5_9FIRM</name>
<dbReference type="InterPro" id="IPR036390">
    <property type="entry name" value="WH_DNA-bd_sf"/>
</dbReference>
<dbReference type="InterPro" id="IPR036388">
    <property type="entry name" value="WH-like_DNA-bd_sf"/>
</dbReference>
<dbReference type="EMBL" id="CP141614">
    <property type="protein sequence ID" value="WRP15178.1"/>
    <property type="molecule type" value="Genomic_DNA"/>
</dbReference>
<organism evidence="1 2">
    <name type="scientific">Geochorda subterranea</name>
    <dbReference type="NCBI Taxonomy" id="3109564"/>
    <lineage>
        <taxon>Bacteria</taxon>
        <taxon>Bacillati</taxon>
        <taxon>Bacillota</taxon>
        <taxon>Limnochordia</taxon>
        <taxon>Limnochordales</taxon>
        <taxon>Geochordaceae</taxon>
        <taxon>Geochorda</taxon>
    </lineage>
</organism>
<keyword evidence="2" id="KW-1185">Reference proteome</keyword>
<dbReference type="Gene3D" id="1.10.10.10">
    <property type="entry name" value="Winged helix-like DNA-binding domain superfamily/Winged helix DNA-binding domain"/>
    <property type="match status" value="1"/>
</dbReference>
<proteinExistence type="predicted"/>
<dbReference type="SUPFAM" id="SSF46785">
    <property type="entry name" value="Winged helix' DNA-binding domain"/>
    <property type="match status" value="1"/>
</dbReference>
<evidence type="ECO:0000313" key="1">
    <source>
        <dbReference type="EMBL" id="WRP15178.1"/>
    </source>
</evidence>
<dbReference type="Proteomes" id="UP001333102">
    <property type="component" value="Chromosome"/>
</dbReference>
<evidence type="ECO:0000313" key="2">
    <source>
        <dbReference type="Proteomes" id="UP001333102"/>
    </source>
</evidence>
<protein>
    <recommendedName>
        <fullName evidence="3">FeoC-like transcriptional regulator</fullName>
    </recommendedName>
</protein>
<reference evidence="2" key="1">
    <citation type="submission" date="2023-12" db="EMBL/GenBank/DDBJ databases">
        <title>Novel isolates from deep terrestrial aquifers shed light on the physiology and ecology of the class Limnochordia.</title>
        <authorList>
            <person name="Karnachuk O.V."/>
            <person name="Lukina A.P."/>
            <person name="Avakyan M.R."/>
            <person name="Kadnikov V."/>
            <person name="Begmatov S."/>
            <person name="Beletsky A.V."/>
            <person name="Mardanov A.V."/>
            <person name="Ravin N.V."/>
        </authorList>
    </citation>
    <scope>NUCLEOTIDE SEQUENCE [LARGE SCALE GENOMIC DNA]</scope>
    <source>
        <strain evidence="2">LN</strain>
    </source>
</reference>
<evidence type="ECO:0008006" key="3">
    <source>
        <dbReference type="Google" id="ProtNLM"/>
    </source>
</evidence>
<dbReference type="RefSeq" id="WP_324669569.1">
    <property type="nucleotide sequence ID" value="NZ_CP141614.1"/>
</dbReference>